<dbReference type="OrthoDB" id="7347529at2"/>
<sequence length="183" mass="20269">MTGETVATVHWRALDREGEDKCRLARVGEGWMLVGHARFRDDAGFAALDYVVRMGKDWLTRSADISGTYGDATVGWRIVNEGGWFLNDAPQPQVEGAEDVDLSFTPATNLMPLRRLPEVGRLEVRAAWFRLPGGVPEPLDQAYRRERGGLVHYTASSGFETQLVVGPDGFVETYPGLWDVTDG</sequence>
<keyword evidence="2" id="KW-1185">Reference proteome</keyword>
<dbReference type="EMBL" id="QBKN01000004">
    <property type="protein sequence ID" value="PTX50756.1"/>
    <property type="molecule type" value="Genomic_DNA"/>
</dbReference>
<reference evidence="1 2" key="1">
    <citation type="submission" date="2018-04" db="EMBL/GenBank/DDBJ databases">
        <title>Genomic Encyclopedia of Archaeal and Bacterial Type Strains, Phase II (KMG-II): from individual species to whole genera.</title>
        <authorList>
            <person name="Goeker M."/>
        </authorList>
    </citation>
    <scope>NUCLEOTIDE SEQUENCE [LARGE SCALE GENOMIC DNA]</scope>
    <source>
        <strain evidence="1 2">DSM 29329</strain>
    </source>
</reference>
<evidence type="ECO:0008006" key="3">
    <source>
        <dbReference type="Google" id="ProtNLM"/>
    </source>
</evidence>
<dbReference type="Pfam" id="PF06475">
    <property type="entry name" value="Glycolipid_bind"/>
    <property type="match status" value="1"/>
</dbReference>
<dbReference type="Proteomes" id="UP000244069">
    <property type="component" value="Unassembled WGS sequence"/>
</dbReference>
<accession>A0A2T6B3W0</accession>
<gene>
    <name evidence="1" type="ORF">C8N44_104112</name>
</gene>
<evidence type="ECO:0000313" key="2">
    <source>
        <dbReference type="Proteomes" id="UP000244069"/>
    </source>
</evidence>
<dbReference type="RefSeq" id="WP_107974962.1">
    <property type="nucleotide sequence ID" value="NZ_BMEZ01000004.1"/>
</dbReference>
<proteinExistence type="predicted"/>
<dbReference type="SUPFAM" id="SSF159275">
    <property type="entry name" value="PA1994-like"/>
    <property type="match status" value="1"/>
</dbReference>
<evidence type="ECO:0000313" key="1">
    <source>
        <dbReference type="EMBL" id="PTX50756.1"/>
    </source>
</evidence>
<dbReference type="AlphaFoldDB" id="A0A2T6B3W0"/>
<dbReference type="InterPro" id="IPR009467">
    <property type="entry name" value="Glycolipid-bd_prot_put"/>
</dbReference>
<protein>
    <recommendedName>
        <fullName evidence="3">Glycolipid-binding domain-containing protein</fullName>
    </recommendedName>
</protein>
<comment type="caution">
    <text evidence="1">The sequence shown here is derived from an EMBL/GenBank/DDBJ whole genome shotgun (WGS) entry which is preliminary data.</text>
</comment>
<organism evidence="1 2">
    <name type="scientific">Allosediminivita pacifica</name>
    <dbReference type="NCBI Taxonomy" id="1267769"/>
    <lineage>
        <taxon>Bacteria</taxon>
        <taxon>Pseudomonadati</taxon>
        <taxon>Pseudomonadota</taxon>
        <taxon>Alphaproteobacteria</taxon>
        <taxon>Rhodobacterales</taxon>
        <taxon>Paracoccaceae</taxon>
        <taxon>Allosediminivita</taxon>
    </lineage>
</organism>
<name>A0A2T6B3W0_9RHOB</name>